<dbReference type="Pfam" id="PF14111">
    <property type="entry name" value="DUF4283"/>
    <property type="match status" value="1"/>
</dbReference>
<accession>A0A2N9H468</accession>
<evidence type="ECO:0000313" key="6">
    <source>
        <dbReference type="EMBL" id="SPD06421.1"/>
    </source>
</evidence>
<dbReference type="SUPFAM" id="SSF56672">
    <property type="entry name" value="DNA/RNA polymerases"/>
    <property type="match status" value="1"/>
</dbReference>
<gene>
    <name evidence="6" type="ORF">FSB_LOCUS34303</name>
</gene>
<dbReference type="InterPro" id="IPR000477">
    <property type="entry name" value="RT_dom"/>
</dbReference>
<dbReference type="CDD" id="cd06222">
    <property type="entry name" value="RNase_H_like"/>
    <property type="match status" value="1"/>
</dbReference>
<dbReference type="PANTHER" id="PTHR19446">
    <property type="entry name" value="REVERSE TRANSCRIPTASES"/>
    <property type="match status" value="1"/>
</dbReference>
<sequence>MDKLIAKTSKLGWSKQPLSFDIEPEAEEKAKLIMLGKVLSTKVFSRLVVKEIICRAWNTINEVEVAVVDKNVFMFTFGHEVDVRRIWDRHPWSFKGEHLILKQYSSDLSFNEIDFSISDFWVQVHGLPLNHQNVPSLKKVGAVLGNVLDTDLLDSGANGGKRFVRVRVDIKVHRPLLTGFPWERESLPILWIPFKYEKLGSFCYGCGILGHDVRNYPDVEVQSLWKKGLTLGIHSNWLRAEVSDFQPGIDLESLRISDIAECNLPTFSGEVRCLHATAPIQVARNSRIELQQREPMDQSKVWVEDNTKNRREAEESAVSVRQAADSFQSLHLVFDDNTSPEGVGTSYSNQKVLVLFEPDQQVGPISVNLGELSKVNDYGLSIGLNLVGLDQSKTPNIAVGLINGKRKAEDDLSSSDTIKKAREDSTDQSNSLAKARARTVVRKAKSDLVKSDQVMEANHKELENDSGNEAGVELEVVFSNKNVIVALIYSDPSKCAWLLIAVHGPPSMAKKHKFWELMAEIIDSFAGASLMIGDLNVIVEFVSKAGVRHLVAPNSDYNPILLDTHLESSKGSRPFRFEAMWARDESSIEVVEKAWAIPVKGSQNLKLMKRIHNVRQEFISWNKQVFGYAKTRIKELEDHLKELQDLPPSQENLSKEAALNLELNEWFKREKVKWRQKSRDLWLRESDRNSKFFHLSTLVRRRQNFIAEIKEENAEISRVPDPQEIKDVIWDMHPLKAPGPDGLPRLFFKKYWSTVGPQVSLAIQKFFREGWLLPQVNHTFITLIPKKPGACNFNQFRPISLCSFYYKVIAKILVNRLRPLLSRIIDPSQSAFVPNRWIIENVLVAQEVVHSFKKSKRKKGFVGLKLDFHKSYDCLEWEFIHRVLKAVGSLITPSRGIRQGDPLSPYLFILCSEVLARLVNREADAGRIHGAKIAIGAPARQVKNLWGFKHLDQGVKYLGVSLFLSANKSKDFSFVKENLNTRICGWKSKTLSQMGRANLIKSVALASPVYVMSAFKLPKGLCAELDAMVRKFWWNPKKEGSRLYTPMAWLDICKPLIDGGLGFRSFESFNEAMIAKLAWGLESVKDLLSRGACRKVEYGNEILVWEDPWFPDLPNFKPQPREDLEMDESIVHLLWNCDLARAIWFGSAWSIHTDCIPVHNPTQIVENLISPPLEFQINGDLCKEFLLTGAIIIDQLWKYRNSRVYEGSTLCAKKILRNVSVLVFEHRGWRLIQVDLPHTKIISPWMVPLPETLKCNCDAAVGLSFSSIAVVARDWRGKVVLALSKKVNTTIPLQAEAEAIFWATSIAADQRLNRVCFESNSKTCMDCLSSPKSESPWHISSFMSQVLSLASSHPSWSFKWVCREANSAPDALASWSLSCYSWGLFNFYNSPASFVQACMQDCSNTFY</sequence>
<evidence type="ECO:0000259" key="5">
    <source>
        <dbReference type="Pfam" id="PF14392"/>
    </source>
</evidence>
<feature type="domain" description="Zinc knuckle CX2CX4HX4C" evidence="5">
    <location>
        <begin position="190"/>
        <end position="216"/>
    </location>
</feature>
<dbReference type="InterPro" id="IPR025558">
    <property type="entry name" value="DUF4283"/>
</dbReference>
<dbReference type="InterPro" id="IPR036397">
    <property type="entry name" value="RNaseH_sf"/>
</dbReference>
<evidence type="ECO:0000259" key="3">
    <source>
        <dbReference type="Pfam" id="PF13456"/>
    </source>
</evidence>
<dbReference type="CDD" id="cd01650">
    <property type="entry name" value="RT_nLTR_like"/>
    <property type="match status" value="1"/>
</dbReference>
<dbReference type="InterPro" id="IPR043502">
    <property type="entry name" value="DNA/RNA_pol_sf"/>
</dbReference>
<protein>
    <recommendedName>
        <fullName evidence="7">Reverse transcriptase domain-containing protein</fullName>
    </recommendedName>
</protein>
<dbReference type="Gene3D" id="3.30.420.10">
    <property type="entry name" value="Ribonuclease H-like superfamily/Ribonuclease H"/>
    <property type="match status" value="1"/>
</dbReference>
<dbReference type="GO" id="GO:0003676">
    <property type="term" value="F:nucleic acid binding"/>
    <property type="evidence" value="ECO:0007669"/>
    <property type="project" value="InterPro"/>
</dbReference>
<dbReference type="Pfam" id="PF13456">
    <property type="entry name" value="RVT_3"/>
    <property type="match status" value="1"/>
</dbReference>
<evidence type="ECO:0008006" key="7">
    <source>
        <dbReference type="Google" id="ProtNLM"/>
    </source>
</evidence>
<feature type="domain" description="RNase H type-1" evidence="3">
    <location>
        <begin position="1257"/>
        <end position="1375"/>
    </location>
</feature>
<dbReference type="EMBL" id="OIVN01002780">
    <property type="protein sequence ID" value="SPD06421.1"/>
    <property type="molecule type" value="Genomic_DNA"/>
</dbReference>
<dbReference type="InterPro" id="IPR044730">
    <property type="entry name" value="RNase_H-like_dom_plant"/>
</dbReference>
<organism evidence="6">
    <name type="scientific">Fagus sylvatica</name>
    <name type="common">Beechnut</name>
    <dbReference type="NCBI Taxonomy" id="28930"/>
    <lineage>
        <taxon>Eukaryota</taxon>
        <taxon>Viridiplantae</taxon>
        <taxon>Streptophyta</taxon>
        <taxon>Embryophyta</taxon>
        <taxon>Tracheophyta</taxon>
        <taxon>Spermatophyta</taxon>
        <taxon>Magnoliopsida</taxon>
        <taxon>eudicotyledons</taxon>
        <taxon>Gunneridae</taxon>
        <taxon>Pentapetalae</taxon>
        <taxon>rosids</taxon>
        <taxon>fabids</taxon>
        <taxon>Fagales</taxon>
        <taxon>Fagaceae</taxon>
        <taxon>Fagus</taxon>
    </lineage>
</organism>
<name>A0A2N9H468_FAGSY</name>
<dbReference type="InterPro" id="IPR025836">
    <property type="entry name" value="Zn_knuckle_CX2CX4HX4C"/>
</dbReference>
<feature type="domain" description="Reverse transcriptase" evidence="2">
    <location>
        <begin position="784"/>
        <end position="922"/>
    </location>
</feature>
<evidence type="ECO:0000259" key="4">
    <source>
        <dbReference type="Pfam" id="PF14111"/>
    </source>
</evidence>
<dbReference type="Pfam" id="PF00078">
    <property type="entry name" value="RVT_1"/>
    <property type="match status" value="1"/>
</dbReference>
<feature type="region of interest" description="Disordered" evidence="1">
    <location>
        <begin position="412"/>
        <end position="436"/>
    </location>
</feature>
<evidence type="ECO:0000259" key="2">
    <source>
        <dbReference type="Pfam" id="PF00078"/>
    </source>
</evidence>
<feature type="domain" description="DUF4283" evidence="4">
    <location>
        <begin position="27"/>
        <end position="112"/>
    </location>
</feature>
<dbReference type="GO" id="GO:0004523">
    <property type="term" value="F:RNA-DNA hybrid ribonuclease activity"/>
    <property type="evidence" value="ECO:0007669"/>
    <property type="project" value="InterPro"/>
</dbReference>
<dbReference type="Pfam" id="PF14392">
    <property type="entry name" value="zf-CCHC_4"/>
    <property type="match status" value="1"/>
</dbReference>
<reference evidence="6" key="1">
    <citation type="submission" date="2018-02" db="EMBL/GenBank/DDBJ databases">
        <authorList>
            <person name="Cohen D.B."/>
            <person name="Kent A.D."/>
        </authorList>
    </citation>
    <scope>NUCLEOTIDE SEQUENCE</scope>
</reference>
<proteinExistence type="predicted"/>
<evidence type="ECO:0000256" key="1">
    <source>
        <dbReference type="SAM" id="MobiDB-lite"/>
    </source>
</evidence>
<dbReference type="InterPro" id="IPR002156">
    <property type="entry name" value="RNaseH_domain"/>
</dbReference>